<dbReference type="Pfam" id="PF02487">
    <property type="entry name" value="CLN3"/>
    <property type="match status" value="1"/>
</dbReference>
<dbReference type="EMBL" id="ML120352">
    <property type="protein sequence ID" value="RPB05575.1"/>
    <property type="molecule type" value="Genomic_DNA"/>
</dbReference>
<proteinExistence type="predicted"/>
<dbReference type="GO" id="GO:0016020">
    <property type="term" value="C:membrane"/>
    <property type="evidence" value="ECO:0007669"/>
    <property type="project" value="InterPro"/>
</dbReference>
<reference evidence="6 7" key="1">
    <citation type="journal article" date="2018" name="Nat. Ecol. Evol.">
        <title>Pezizomycetes genomes reveal the molecular basis of ectomycorrhizal truffle lifestyle.</title>
        <authorList>
            <person name="Murat C."/>
            <person name="Payen T."/>
            <person name="Noel B."/>
            <person name="Kuo A."/>
            <person name="Morin E."/>
            <person name="Chen J."/>
            <person name="Kohler A."/>
            <person name="Krizsan K."/>
            <person name="Balestrini R."/>
            <person name="Da Silva C."/>
            <person name="Montanini B."/>
            <person name="Hainaut M."/>
            <person name="Levati E."/>
            <person name="Barry K.W."/>
            <person name="Belfiori B."/>
            <person name="Cichocki N."/>
            <person name="Clum A."/>
            <person name="Dockter R.B."/>
            <person name="Fauchery L."/>
            <person name="Guy J."/>
            <person name="Iotti M."/>
            <person name="Le Tacon F."/>
            <person name="Lindquist E.A."/>
            <person name="Lipzen A."/>
            <person name="Malagnac F."/>
            <person name="Mello A."/>
            <person name="Molinier V."/>
            <person name="Miyauchi S."/>
            <person name="Poulain J."/>
            <person name="Riccioni C."/>
            <person name="Rubini A."/>
            <person name="Sitrit Y."/>
            <person name="Splivallo R."/>
            <person name="Traeger S."/>
            <person name="Wang M."/>
            <person name="Zifcakova L."/>
            <person name="Wipf D."/>
            <person name="Zambonelli A."/>
            <person name="Paolocci F."/>
            <person name="Nowrousian M."/>
            <person name="Ottonello S."/>
            <person name="Baldrian P."/>
            <person name="Spatafora J.W."/>
            <person name="Henrissat B."/>
            <person name="Nagy L.G."/>
            <person name="Aury J.M."/>
            <person name="Wincker P."/>
            <person name="Grigoriev I.V."/>
            <person name="Bonfante P."/>
            <person name="Martin F.M."/>
        </authorList>
    </citation>
    <scope>NUCLEOTIDE SEQUENCE [LARGE SCALE GENOMIC DNA]</scope>
    <source>
        <strain evidence="6 7">120613-1</strain>
    </source>
</reference>
<comment type="subcellular location">
    <subcellularLocation>
        <location evidence="1">Endomembrane system</location>
        <topology evidence="1">Multi-pass membrane protein</topology>
    </subcellularLocation>
</comment>
<dbReference type="AlphaFoldDB" id="A0A3N4KI79"/>
<organism evidence="6 7">
    <name type="scientific">Choiromyces venosus 120613-1</name>
    <dbReference type="NCBI Taxonomy" id="1336337"/>
    <lineage>
        <taxon>Eukaryota</taxon>
        <taxon>Fungi</taxon>
        <taxon>Dikarya</taxon>
        <taxon>Ascomycota</taxon>
        <taxon>Pezizomycotina</taxon>
        <taxon>Pezizomycetes</taxon>
        <taxon>Pezizales</taxon>
        <taxon>Tuberaceae</taxon>
        <taxon>Choiromyces</taxon>
    </lineage>
</organism>
<evidence type="ECO:0000256" key="4">
    <source>
        <dbReference type="ARBA" id="ARBA00023136"/>
    </source>
</evidence>
<sequence length="113" mass="12011">MITYTNAVMGITYRVDRSFLQLCSRHPPAAFGGYSAGGSAAAWVGAWVYTVATGRVRFSPAATISVVGVILPVMLGIAFAALLPDGKYEESIGVRRRESVGVTELSVKWKVAS</sequence>
<evidence type="ECO:0000313" key="6">
    <source>
        <dbReference type="EMBL" id="RPB05575.1"/>
    </source>
</evidence>
<gene>
    <name evidence="6" type="ORF">L873DRAFT_516608</name>
</gene>
<evidence type="ECO:0000256" key="1">
    <source>
        <dbReference type="ARBA" id="ARBA00004127"/>
    </source>
</evidence>
<dbReference type="GO" id="GO:0012505">
    <property type="term" value="C:endomembrane system"/>
    <property type="evidence" value="ECO:0007669"/>
    <property type="project" value="UniProtKB-SubCell"/>
</dbReference>
<evidence type="ECO:0000256" key="3">
    <source>
        <dbReference type="ARBA" id="ARBA00022989"/>
    </source>
</evidence>
<feature type="transmembrane region" description="Helical" evidence="5">
    <location>
        <begin position="61"/>
        <end position="83"/>
    </location>
</feature>
<feature type="transmembrane region" description="Helical" evidence="5">
    <location>
        <begin position="29"/>
        <end position="49"/>
    </location>
</feature>
<name>A0A3N4KI79_9PEZI</name>
<keyword evidence="7" id="KW-1185">Reference proteome</keyword>
<keyword evidence="2 5" id="KW-0812">Transmembrane</keyword>
<protein>
    <submittedName>
        <fullName evidence="6">Uncharacterized protein</fullName>
    </submittedName>
</protein>
<evidence type="ECO:0000256" key="2">
    <source>
        <dbReference type="ARBA" id="ARBA00022692"/>
    </source>
</evidence>
<accession>A0A3N4KI79</accession>
<evidence type="ECO:0000256" key="5">
    <source>
        <dbReference type="SAM" id="Phobius"/>
    </source>
</evidence>
<keyword evidence="3 5" id="KW-1133">Transmembrane helix</keyword>
<keyword evidence="4 5" id="KW-0472">Membrane</keyword>
<dbReference type="InterPro" id="IPR003492">
    <property type="entry name" value="Battenin_disease_Cln3"/>
</dbReference>
<evidence type="ECO:0000313" key="7">
    <source>
        <dbReference type="Proteomes" id="UP000276215"/>
    </source>
</evidence>
<dbReference type="Proteomes" id="UP000276215">
    <property type="component" value="Unassembled WGS sequence"/>
</dbReference>